<dbReference type="EC" id="2.5.1.39" evidence="11"/>
<evidence type="ECO:0000256" key="12">
    <source>
        <dbReference type="SAM" id="Phobius"/>
    </source>
</evidence>
<evidence type="ECO:0000256" key="11">
    <source>
        <dbReference type="ARBA" id="ARBA00034524"/>
    </source>
</evidence>
<feature type="transmembrane region" description="Helical" evidence="12">
    <location>
        <begin position="161"/>
        <end position="183"/>
    </location>
</feature>
<feature type="transmembrane region" description="Helical" evidence="12">
    <location>
        <begin position="218"/>
        <end position="247"/>
    </location>
</feature>
<dbReference type="InterPro" id="IPR044878">
    <property type="entry name" value="UbiA_sf"/>
</dbReference>
<organism evidence="13 14">
    <name type="scientific">Geomonas limicola</name>
    <dbReference type="NCBI Taxonomy" id="2740186"/>
    <lineage>
        <taxon>Bacteria</taxon>
        <taxon>Pseudomonadati</taxon>
        <taxon>Thermodesulfobacteriota</taxon>
        <taxon>Desulfuromonadia</taxon>
        <taxon>Geobacterales</taxon>
        <taxon>Geobacteraceae</taxon>
        <taxon>Geomonas</taxon>
    </lineage>
</organism>
<evidence type="ECO:0000256" key="6">
    <source>
        <dbReference type="ARBA" id="ARBA00022679"/>
    </source>
</evidence>
<dbReference type="RefSeq" id="WP_183359761.1">
    <property type="nucleotide sequence ID" value="NZ_BLXZ01000002.1"/>
</dbReference>
<dbReference type="Pfam" id="PF01040">
    <property type="entry name" value="UbiA"/>
    <property type="match status" value="1"/>
</dbReference>
<dbReference type="NCBIfam" id="NF009524">
    <property type="entry name" value="PRK12886.1"/>
    <property type="match status" value="1"/>
</dbReference>
<reference evidence="14" key="1">
    <citation type="submission" date="2020-06" db="EMBL/GenBank/DDBJ databases">
        <title>Draft genomic sequecing of Geomonas sp. Red745.</title>
        <authorList>
            <person name="Itoh H."/>
            <person name="Xu Z.X."/>
            <person name="Ushijima N."/>
            <person name="Masuda Y."/>
            <person name="Shiratori Y."/>
            <person name="Senoo K."/>
        </authorList>
    </citation>
    <scope>NUCLEOTIDE SEQUENCE [LARGE SCALE GENOMIC DNA]</scope>
    <source>
        <strain evidence="14">Red745</strain>
    </source>
</reference>
<dbReference type="Proteomes" id="UP000587586">
    <property type="component" value="Unassembled WGS sequence"/>
</dbReference>
<keyword evidence="14" id="KW-1185">Reference proteome</keyword>
<evidence type="ECO:0000256" key="3">
    <source>
        <dbReference type="ARBA" id="ARBA00005985"/>
    </source>
</evidence>
<comment type="cofactor">
    <cofactor evidence="1">
        <name>Mg(2+)</name>
        <dbReference type="ChEBI" id="CHEBI:18420"/>
    </cofactor>
</comment>
<feature type="transmembrane region" description="Helical" evidence="12">
    <location>
        <begin position="84"/>
        <end position="105"/>
    </location>
</feature>
<keyword evidence="9 12" id="KW-1133">Transmembrane helix</keyword>
<comment type="similarity">
    <text evidence="3">Belongs to the UbiA prenyltransferase family.</text>
</comment>
<sequence>MTLYARIRIFLEMIKFSHTIFALPFAFTGALLAARGLPSPAQAGWILLAMVGARTAAMGLNRVIDAEIDARNPRTATRAIPAGLLSRAAVWVFIVLSVALMLLAAGMLNPLCLYLSPVALAFLLLYSYCKRFTALAHVVLGICLAGAPLGAWIAIRGAVELPALLLGLGVLFWVAGFDILYALQDLDFDRAAGLHSIPAALGVTGSLWTARLFHLTALGFLGALYLVLGLGPWFLAGLAAACAMLLYEHWLLRSGDLGKLDAAFFNMNGYISVTIFLATLLDTLKVAA</sequence>
<accession>A0A6V8N3S8</accession>
<dbReference type="PANTHER" id="PTHR11048:SF28">
    <property type="entry name" value="4-HYDROXYBENZOATE POLYPRENYLTRANSFERASE, MITOCHONDRIAL"/>
    <property type="match status" value="1"/>
</dbReference>
<dbReference type="InterPro" id="IPR006371">
    <property type="entry name" value="Polyprenyltransferase_UbiA-li"/>
</dbReference>
<dbReference type="CDD" id="cd13959">
    <property type="entry name" value="PT_UbiA_COQ2"/>
    <property type="match status" value="1"/>
</dbReference>
<gene>
    <name evidence="13" type="ORF">GMLC_07840</name>
</gene>
<dbReference type="Gene3D" id="1.10.357.140">
    <property type="entry name" value="UbiA prenyltransferase"/>
    <property type="match status" value="1"/>
</dbReference>
<keyword evidence="4" id="KW-1003">Cell membrane</keyword>
<dbReference type="FunFam" id="1.20.120.1780:FF:000001">
    <property type="entry name" value="4-hydroxybenzoate octaprenyltransferase"/>
    <property type="match status" value="1"/>
</dbReference>
<evidence type="ECO:0000256" key="4">
    <source>
        <dbReference type="ARBA" id="ARBA00022475"/>
    </source>
</evidence>
<dbReference type="GO" id="GO:0005886">
    <property type="term" value="C:plasma membrane"/>
    <property type="evidence" value="ECO:0007669"/>
    <property type="project" value="TreeGrafter"/>
</dbReference>
<keyword evidence="7" id="KW-0831">Ubiquinone biosynthesis</keyword>
<evidence type="ECO:0000256" key="1">
    <source>
        <dbReference type="ARBA" id="ARBA00001946"/>
    </source>
</evidence>
<feature type="transmembrane region" description="Helical" evidence="12">
    <location>
        <begin position="267"/>
        <end position="284"/>
    </location>
</feature>
<evidence type="ECO:0000256" key="5">
    <source>
        <dbReference type="ARBA" id="ARBA00022519"/>
    </source>
</evidence>
<dbReference type="GO" id="GO:0008412">
    <property type="term" value="F:4-hydroxybenzoate polyprenyltransferase activity"/>
    <property type="evidence" value="ECO:0007669"/>
    <property type="project" value="UniProtKB-EC"/>
</dbReference>
<keyword evidence="6 13" id="KW-0808">Transferase</keyword>
<evidence type="ECO:0000256" key="10">
    <source>
        <dbReference type="ARBA" id="ARBA00023136"/>
    </source>
</evidence>
<comment type="caution">
    <text evidence="13">The sequence shown here is derived from an EMBL/GenBank/DDBJ whole genome shotgun (WGS) entry which is preliminary data.</text>
</comment>
<evidence type="ECO:0000256" key="7">
    <source>
        <dbReference type="ARBA" id="ARBA00022688"/>
    </source>
</evidence>
<dbReference type="Gene3D" id="1.20.120.1780">
    <property type="entry name" value="UbiA prenyltransferase"/>
    <property type="match status" value="1"/>
</dbReference>
<dbReference type="GO" id="GO:0006744">
    <property type="term" value="P:ubiquinone biosynthetic process"/>
    <property type="evidence" value="ECO:0007669"/>
    <property type="project" value="UniProtKB-KW"/>
</dbReference>
<keyword evidence="5" id="KW-0997">Cell inner membrane</keyword>
<evidence type="ECO:0000256" key="2">
    <source>
        <dbReference type="ARBA" id="ARBA00004141"/>
    </source>
</evidence>
<name>A0A6V8N3S8_9BACT</name>
<evidence type="ECO:0000313" key="14">
    <source>
        <dbReference type="Proteomes" id="UP000587586"/>
    </source>
</evidence>
<proteinExistence type="inferred from homology"/>
<evidence type="ECO:0000256" key="9">
    <source>
        <dbReference type="ARBA" id="ARBA00022989"/>
    </source>
</evidence>
<dbReference type="NCBIfam" id="TIGR01475">
    <property type="entry name" value="ubiA_other"/>
    <property type="match status" value="1"/>
</dbReference>
<feature type="transmembrane region" description="Helical" evidence="12">
    <location>
        <begin position="135"/>
        <end position="155"/>
    </location>
</feature>
<evidence type="ECO:0000313" key="13">
    <source>
        <dbReference type="EMBL" id="GFO67205.1"/>
    </source>
</evidence>
<dbReference type="InterPro" id="IPR039653">
    <property type="entry name" value="Prenyltransferase"/>
</dbReference>
<dbReference type="InterPro" id="IPR000537">
    <property type="entry name" value="UbiA_prenyltransferase"/>
</dbReference>
<keyword evidence="10 12" id="KW-0472">Membrane</keyword>
<evidence type="ECO:0000256" key="8">
    <source>
        <dbReference type="ARBA" id="ARBA00022692"/>
    </source>
</evidence>
<dbReference type="AlphaFoldDB" id="A0A6V8N3S8"/>
<feature type="transmembrane region" description="Helical" evidence="12">
    <location>
        <begin position="43"/>
        <end position="64"/>
    </location>
</feature>
<comment type="subcellular location">
    <subcellularLocation>
        <location evidence="2">Membrane</location>
        <topology evidence="2">Multi-pass membrane protein</topology>
    </subcellularLocation>
</comment>
<dbReference type="PANTHER" id="PTHR11048">
    <property type="entry name" value="PRENYLTRANSFERASES"/>
    <property type="match status" value="1"/>
</dbReference>
<dbReference type="EMBL" id="BLXZ01000002">
    <property type="protein sequence ID" value="GFO67205.1"/>
    <property type="molecule type" value="Genomic_DNA"/>
</dbReference>
<dbReference type="FunFam" id="1.10.357.140:FF:000008">
    <property type="entry name" value="4-hydroxybenzoate octaprenyltransferase"/>
    <property type="match status" value="1"/>
</dbReference>
<keyword evidence="8 12" id="KW-0812">Transmembrane</keyword>
<feature type="transmembrane region" description="Helical" evidence="12">
    <location>
        <begin position="20"/>
        <end position="37"/>
    </location>
</feature>
<protein>
    <recommendedName>
        <fullName evidence="11">4-hydroxybenzoate polyprenyltransferase</fullName>
        <ecNumber evidence="11">2.5.1.39</ecNumber>
    </recommendedName>
</protein>